<keyword evidence="5" id="KW-1185">Reference proteome</keyword>
<keyword evidence="2" id="KW-0472">Membrane</keyword>
<feature type="transmembrane region" description="Helical" evidence="2">
    <location>
        <begin position="25"/>
        <end position="46"/>
    </location>
</feature>
<dbReference type="PANTHER" id="PTHR40465">
    <property type="entry name" value="CHROMOSOME 1, WHOLE GENOME SHOTGUN SEQUENCE"/>
    <property type="match status" value="1"/>
</dbReference>
<evidence type="ECO:0000259" key="3">
    <source>
        <dbReference type="Pfam" id="PF20152"/>
    </source>
</evidence>
<organism evidence="4 5">
    <name type="scientific">Agrocybe pediades</name>
    <dbReference type="NCBI Taxonomy" id="84607"/>
    <lineage>
        <taxon>Eukaryota</taxon>
        <taxon>Fungi</taxon>
        <taxon>Dikarya</taxon>
        <taxon>Basidiomycota</taxon>
        <taxon>Agaricomycotina</taxon>
        <taxon>Agaricomycetes</taxon>
        <taxon>Agaricomycetidae</taxon>
        <taxon>Agaricales</taxon>
        <taxon>Agaricineae</taxon>
        <taxon>Strophariaceae</taxon>
        <taxon>Agrocybe</taxon>
    </lineage>
</organism>
<feature type="transmembrane region" description="Helical" evidence="2">
    <location>
        <begin position="129"/>
        <end position="152"/>
    </location>
</feature>
<dbReference type="Pfam" id="PF20152">
    <property type="entry name" value="DUF6534"/>
    <property type="match status" value="1"/>
</dbReference>
<evidence type="ECO:0000313" key="4">
    <source>
        <dbReference type="EMBL" id="KAF4611082.1"/>
    </source>
</evidence>
<feature type="transmembrane region" description="Helical" evidence="2">
    <location>
        <begin position="58"/>
        <end position="85"/>
    </location>
</feature>
<protein>
    <recommendedName>
        <fullName evidence="3">DUF6534 domain-containing protein</fullName>
    </recommendedName>
</protein>
<feature type="domain" description="DUF6534" evidence="3">
    <location>
        <begin position="201"/>
        <end position="289"/>
    </location>
</feature>
<dbReference type="EMBL" id="JAACJL010000058">
    <property type="protein sequence ID" value="KAF4611082.1"/>
    <property type="molecule type" value="Genomic_DNA"/>
</dbReference>
<feature type="compositionally biased region" description="Low complexity" evidence="1">
    <location>
        <begin position="295"/>
        <end position="304"/>
    </location>
</feature>
<feature type="transmembrane region" description="Helical" evidence="2">
    <location>
        <begin position="97"/>
        <end position="117"/>
    </location>
</feature>
<dbReference type="AlphaFoldDB" id="A0A8H4VIP1"/>
<evidence type="ECO:0000313" key="5">
    <source>
        <dbReference type="Proteomes" id="UP000521872"/>
    </source>
</evidence>
<name>A0A8H4VIP1_9AGAR</name>
<proteinExistence type="predicted"/>
<reference evidence="4 5" key="1">
    <citation type="submission" date="2019-12" db="EMBL/GenBank/DDBJ databases">
        <authorList>
            <person name="Floudas D."/>
            <person name="Bentzer J."/>
            <person name="Ahren D."/>
            <person name="Johansson T."/>
            <person name="Persson P."/>
            <person name="Tunlid A."/>
        </authorList>
    </citation>
    <scope>NUCLEOTIDE SEQUENCE [LARGE SCALE GENOMIC DNA]</scope>
    <source>
        <strain evidence="4 5">CBS 102.39</strain>
    </source>
</reference>
<evidence type="ECO:0000256" key="1">
    <source>
        <dbReference type="SAM" id="MobiDB-lite"/>
    </source>
</evidence>
<feature type="transmembrane region" description="Helical" evidence="2">
    <location>
        <begin position="196"/>
        <end position="217"/>
    </location>
</feature>
<keyword evidence="2" id="KW-0812">Transmembrane</keyword>
<dbReference type="InterPro" id="IPR045339">
    <property type="entry name" value="DUF6534"/>
</dbReference>
<comment type="caution">
    <text evidence="4">The sequence shown here is derived from an EMBL/GenBank/DDBJ whole genome shotgun (WGS) entry which is preliminary data.</text>
</comment>
<evidence type="ECO:0000256" key="2">
    <source>
        <dbReference type="SAM" id="Phobius"/>
    </source>
</evidence>
<feature type="compositionally biased region" description="Low complexity" evidence="1">
    <location>
        <begin position="317"/>
        <end position="326"/>
    </location>
</feature>
<accession>A0A8H4VIP1</accession>
<keyword evidence="2" id="KW-1133">Transmembrane helix</keyword>
<sequence length="388" mass="42472">MASLPSNSTLPPIPPHIAAKTGPRILGYLFHYGLFGVLCVQVYLFYLAFPKDPLRNKLLVAAVFILELVQTIIITDSAFNVFAIGYGDFRYYNNIDIAWFSVPIITGLVAFIAEAFYAYRISVLAQSYWVASIILFLGFVQLGGAIASAIVLKHAHQFTHLLGKDYSISAGVRVLSPLCLRLQDLYTNVGISLPKIWNGGSAVCDIIIAVCMTYYLSRRGAGTGMHSTNVLLRRVIRLVIETGTITAAMATLNLVLSTLPGQPSYYLVTSETLAKFYSNSMMVVLNSRMRIGSESSSFHSMSGSGSDGLGQTVTTMGAGRPVSGRPSGRGGRQHHRRGESRTLSMTDVHFDDDSYELEESVVVSREEVTYPPQSPAEDELKENKAYLV</sequence>
<dbReference type="PANTHER" id="PTHR40465:SF1">
    <property type="entry name" value="DUF6534 DOMAIN-CONTAINING PROTEIN"/>
    <property type="match status" value="1"/>
</dbReference>
<dbReference type="Proteomes" id="UP000521872">
    <property type="component" value="Unassembled WGS sequence"/>
</dbReference>
<feature type="region of interest" description="Disordered" evidence="1">
    <location>
        <begin position="295"/>
        <end position="350"/>
    </location>
</feature>
<feature type="transmembrane region" description="Helical" evidence="2">
    <location>
        <begin position="238"/>
        <end position="259"/>
    </location>
</feature>
<gene>
    <name evidence="4" type="ORF">D9613_006492</name>
</gene>
<feature type="region of interest" description="Disordered" evidence="1">
    <location>
        <begin position="362"/>
        <end position="388"/>
    </location>
</feature>